<protein>
    <submittedName>
        <fullName evidence="4">WOS2-like protein</fullName>
    </submittedName>
</protein>
<dbReference type="InterPro" id="IPR007052">
    <property type="entry name" value="CS_dom"/>
</dbReference>
<gene>
    <name evidence="4" type="ORF">MAR_007427</name>
</gene>
<accession>A0ABY7DEA7</accession>
<name>A0ABY7DEA7_MYAAR</name>
<dbReference type="CDD" id="cd06465">
    <property type="entry name" value="p23_hB-ind1_like"/>
    <property type="match status" value="1"/>
</dbReference>
<feature type="compositionally biased region" description="Acidic residues" evidence="2">
    <location>
        <begin position="119"/>
        <end position="136"/>
    </location>
</feature>
<evidence type="ECO:0000256" key="2">
    <source>
        <dbReference type="SAM" id="MobiDB-lite"/>
    </source>
</evidence>
<feature type="region of interest" description="Disordered" evidence="2">
    <location>
        <begin position="94"/>
        <end position="136"/>
    </location>
</feature>
<dbReference type="PROSITE" id="PS51203">
    <property type="entry name" value="CS"/>
    <property type="match status" value="1"/>
</dbReference>
<evidence type="ECO:0000259" key="3">
    <source>
        <dbReference type="PROSITE" id="PS51203"/>
    </source>
</evidence>
<dbReference type="Proteomes" id="UP001164746">
    <property type="component" value="Chromosome 1"/>
</dbReference>
<proteinExistence type="inferred from homology"/>
<dbReference type="InterPro" id="IPR045250">
    <property type="entry name" value="p23-like"/>
</dbReference>
<evidence type="ECO:0000313" key="5">
    <source>
        <dbReference type="Proteomes" id="UP001164746"/>
    </source>
</evidence>
<dbReference type="Pfam" id="PF04969">
    <property type="entry name" value="CS"/>
    <property type="match status" value="1"/>
</dbReference>
<dbReference type="PANTHER" id="PTHR22932">
    <property type="entry name" value="TELOMERASE-BINDING PROTEIN P23 HSP90 CO-CHAPERONE"/>
    <property type="match status" value="1"/>
</dbReference>
<keyword evidence="5" id="KW-1185">Reference proteome</keyword>
<sequence>MADTTGHAKIPTITWAQRNDVVYLTICLEDCKDPAITLTDDKLVFSGKGGTNKELYEITVLFYKEVNPQESKYGVQARNVQFVIRKKETGPYWPQLLKNEKKDEDESDDEVDKNMDLAEPPDEEEDSDDEDLPDLE</sequence>
<evidence type="ECO:0000313" key="4">
    <source>
        <dbReference type="EMBL" id="WAQ94956.1"/>
    </source>
</evidence>
<dbReference type="PANTHER" id="PTHR22932:SF1">
    <property type="entry name" value="CO-CHAPERONE PROTEIN DAF-41"/>
    <property type="match status" value="1"/>
</dbReference>
<dbReference type="InterPro" id="IPR008978">
    <property type="entry name" value="HSP20-like_chaperone"/>
</dbReference>
<organism evidence="4 5">
    <name type="scientific">Mya arenaria</name>
    <name type="common">Soft-shell clam</name>
    <dbReference type="NCBI Taxonomy" id="6604"/>
    <lineage>
        <taxon>Eukaryota</taxon>
        <taxon>Metazoa</taxon>
        <taxon>Spiralia</taxon>
        <taxon>Lophotrochozoa</taxon>
        <taxon>Mollusca</taxon>
        <taxon>Bivalvia</taxon>
        <taxon>Autobranchia</taxon>
        <taxon>Heteroconchia</taxon>
        <taxon>Euheterodonta</taxon>
        <taxon>Imparidentia</taxon>
        <taxon>Neoheterodontei</taxon>
        <taxon>Myida</taxon>
        <taxon>Myoidea</taxon>
        <taxon>Myidae</taxon>
        <taxon>Mya</taxon>
    </lineage>
</organism>
<dbReference type="SUPFAM" id="SSF49764">
    <property type="entry name" value="HSP20-like chaperones"/>
    <property type="match status" value="1"/>
</dbReference>
<feature type="domain" description="CS" evidence="3">
    <location>
        <begin position="8"/>
        <end position="97"/>
    </location>
</feature>
<dbReference type="Gene3D" id="2.60.40.790">
    <property type="match status" value="1"/>
</dbReference>
<evidence type="ECO:0000256" key="1">
    <source>
        <dbReference type="ARBA" id="ARBA00025733"/>
    </source>
</evidence>
<reference evidence="4" key="1">
    <citation type="submission" date="2022-11" db="EMBL/GenBank/DDBJ databases">
        <title>Centuries of genome instability and evolution in soft-shell clam transmissible cancer (bioRxiv).</title>
        <authorList>
            <person name="Hart S.F.M."/>
            <person name="Yonemitsu M.A."/>
            <person name="Giersch R.M."/>
            <person name="Beal B.F."/>
            <person name="Arriagada G."/>
            <person name="Davis B.W."/>
            <person name="Ostrander E.A."/>
            <person name="Goff S.P."/>
            <person name="Metzger M.J."/>
        </authorList>
    </citation>
    <scope>NUCLEOTIDE SEQUENCE</scope>
    <source>
        <strain evidence="4">MELC-2E11</strain>
        <tissue evidence="4">Siphon/mantle</tissue>
    </source>
</reference>
<dbReference type="EMBL" id="CP111012">
    <property type="protein sequence ID" value="WAQ94956.1"/>
    <property type="molecule type" value="Genomic_DNA"/>
</dbReference>
<comment type="similarity">
    <text evidence="1">Belongs to the p23/wos2 family.</text>
</comment>